<feature type="chain" id="PRO_5039242951" evidence="2">
    <location>
        <begin position="21"/>
        <end position="66"/>
    </location>
</feature>
<proteinExistence type="predicted"/>
<keyword evidence="2" id="KW-0732">Signal</keyword>
<reference evidence="4" key="1">
    <citation type="submission" date="2016-10" db="EMBL/GenBank/DDBJ databases">
        <authorList>
            <person name="Varghese N."/>
            <person name="Submissions S."/>
        </authorList>
    </citation>
    <scope>NUCLEOTIDE SEQUENCE [LARGE SCALE GENOMIC DNA]</scope>
    <source>
        <strain evidence="4">DSM 44654</strain>
    </source>
</reference>
<evidence type="ECO:0000256" key="2">
    <source>
        <dbReference type="SAM" id="SignalP"/>
    </source>
</evidence>
<dbReference type="STRING" id="218821.SAMN05421837_101431"/>
<protein>
    <submittedName>
        <fullName evidence="3">Uncharacterized protein</fullName>
    </submittedName>
</protein>
<dbReference type="EMBL" id="FNUJ01000001">
    <property type="protein sequence ID" value="SEF20598.1"/>
    <property type="molecule type" value="Genomic_DNA"/>
</dbReference>
<evidence type="ECO:0000313" key="4">
    <source>
        <dbReference type="Proteomes" id="UP000198878"/>
    </source>
</evidence>
<dbReference type="RefSeq" id="WP_086671991.1">
    <property type="nucleotide sequence ID" value="NZ_FNUJ01000001.1"/>
</dbReference>
<feature type="compositionally biased region" description="Low complexity" evidence="1">
    <location>
        <begin position="26"/>
        <end position="46"/>
    </location>
</feature>
<gene>
    <name evidence="3" type="ORF">SAMN05421837_101431</name>
</gene>
<evidence type="ECO:0000256" key="1">
    <source>
        <dbReference type="SAM" id="MobiDB-lite"/>
    </source>
</evidence>
<feature type="region of interest" description="Disordered" evidence="1">
    <location>
        <begin position="19"/>
        <end position="66"/>
    </location>
</feature>
<organism evidence="3 4">
    <name type="scientific">Amycolatopsis pretoriensis</name>
    <dbReference type="NCBI Taxonomy" id="218821"/>
    <lineage>
        <taxon>Bacteria</taxon>
        <taxon>Bacillati</taxon>
        <taxon>Actinomycetota</taxon>
        <taxon>Actinomycetes</taxon>
        <taxon>Pseudonocardiales</taxon>
        <taxon>Pseudonocardiaceae</taxon>
        <taxon>Amycolatopsis</taxon>
    </lineage>
</organism>
<accession>A0A1H5Q5A6</accession>
<feature type="signal peptide" evidence="2">
    <location>
        <begin position="1"/>
        <end position="20"/>
    </location>
</feature>
<dbReference type="Proteomes" id="UP000198878">
    <property type="component" value="Unassembled WGS sequence"/>
</dbReference>
<sequence length="66" mass="6742">MKIALAVLTLLCLAGCGVTTEDEPEPITTPVPTATPTVTSRPASPTLCPPESSASRQVQPAPTPTQ</sequence>
<evidence type="ECO:0000313" key="3">
    <source>
        <dbReference type="EMBL" id="SEF20598.1"/>
    </source>
</evidence>
<keyword evidence="4" id="KW-1185">Reference proteome</keyword>
<dbReference type="AlphaFoldDB" id="A0A1H5Q5A6"/>
<name>A0A1H5Q5A6_9PSEU</name>